<dbReference type="EMBL" id="BOMQ01000008">
    <property type="protein sequence ID" value="GIE46733.1"/>
    <property type="molecule type" value="Genomic_DNA"/>
</dbReference>
<proteinExistence type="predicted"/>
<dbReference type="AlphaFoldDB" id="A0A919JBE0"/>
<evidence type="ECO:0008006" key="3">
    <source>
        <dbReference type="Google" id="ProtNLM"/>
    </source>
</evidence>
<reference evidence="1" key="1">
    <citation type="submission" date="2021-01" db="EMBL/GenBank/DDBJ databases">
        <title>Whole genome shotgun sequence of Actinoplanes nipponensis NBRC 14063.</title>
        <authorList>
            <person name="Komaki H."/>
            <person name="Tamura T."/>
        </authorList>
    </citation>
    <scope>NUCLEOTIDE SEQUENCE</scope>
    <source>
        <strain evidence="1">NBRC 14063</strain>
    </source>
</reference>
<organism evidence="1 2">
    <name type="scientific">Actinoplanes nipponensis</name>
    <dbReference type="NCBI Taxonomy" id="135950"/>
    <lineage>
        <taxon>Bacteria</taxon>
        <taxon>Bacillati</taxon>
        <taxon>Actinomycetota</taxon>
        <taxon>Actinomycetes</taxon>
        <taxon>Micromonosporales</taxon>
        <taxon>Micromonosporaceae</taxon>
        <taxon>Actinoplanes</taxon>
    </lineage>
</organism>
<name>A0A919JBE0_9ACTN</name>
<sequence>MVEELSPQCSRKGCRAPGAWSLLWNNPKLHDPAYRKTWLACDDHREYLTGFLTARGFLREVTMFRAPQNDGSA</sequence>
<keyword evidence="2" id="KW-1185">Reference proteome</keyword>
<accession>A0A919JBE0</accession>
<dbReference type="RefSeq" id="WP_203763277.1">
    <property type="nucleotide sequence ID" value="NZ_BAAAYJ010000075.1"/>
</dbReference>
<dbReference type="Proteomes" id="UP000647172">
    <property type="component" value="Unassembled WGS sequence"/>
</dbReference>
<evidence type="ECO:0000313" key="1">
    <source>
        <dbReference type="EMBL" id="GIE46733.1"/>
    </source>
</evidence>
<comment type="caution">
    <text evidence="1">The sequence shown here is derived from an EMBL/GenBank/DDBJ whole genome shotgun (WGS) entry which is preliminary data.</text>
</comment>
<gene>
    <name evidence="1" type="ORF">Ani05nite_02670</name>
</gene>
<evidence type="ECO:0000313" key="2">
    <source>
        <dbReference type="Proteomes" id="UP000647172"/>
    </source>
</evidence>
<protein>
    <recommendedName>
        <fullName evidence="3">Acetone carboxylase</fullName>
    </recommendedName>
</protein>